<comment type="subcellular location">
    <subcellularLocation>
        <location evidence="2">Nucleus</location>
    </subcellularLocation>
</comment>
<evidence type="ECO:0000313" key="10">
    <source>
        <dbReference type="Proteomes" id="UP001314205"/>
    </source>
</evidence>
<organism evidence="9 10">
    <name type="scientific">Parnassius mnemosyne</name>
    <name type="common">clouded apollo</name>
    <dbReference type="NCBI Taxonomy" id="213953"/>
    <lineage>
        <taxon>Eukaryota</taxon>
        <taxon>Metazoa</taxon>
        <taxon>Ecdysozoa</taxon>
        <taxon>Arthropoda</taxon>
        <taxon>Hexapoda</taxon>
        <taxon>Insecta</taxon>
        <taxon>Pterygota</taxon>
        <taxon>Neoptera</taxon>
        <taxon>Endopterygota</taxon>
        <taxon>Lepidoptera</taxon>
        <taxon>Glossata</taxon>
        <taxon>Ditrysia</taxon>
        <taxon>Papilionoidea</taxon>
        <taxon>Papilionidae</taxon>
        <taxon>Parnassiinae</taxon>
        <taxon>Parnassini</taxon>
        <taxon>Parnassius</taxon>
        <taxon>Driopa</taxon>
    </lineage>
</organism>
<evidence type="ECO:0000256" key="1">
    <source>
        <dbReference type="ARBA" id="ARBA00001968"/>
    </source>
</evidence>
<dbReference type="Proteomes" id="UP001314205">
    <property type="component" value="Unassembled WGS sequence"/>
</dbReference>
<accession>A0AAV1LDZ5</accession>
<dbReference type="PANTHER" id="PTHR22930">
    <property type="match status" value="1"/>
</dbReference>
<keyword evidence="5" id="KW-0479">Metal-binding</keyword>
<protein>
    <recommendedName>
        <fullName evidence="8">DDE Tnp4 domain-containing protein</fullName>
    </recommendedName>
</protein>
<dbReference type="GO" id="GO:0005634">
    <property type="term" value="C:nucleus"/>
    <property type="evidence" value="ECO:0007669"/>
    <property type="project" value="UniProtKB-SubCell"/>
</dbReference>
<evidence type="ECO:0000256" key="7">
    <source>
        <dbReference type="ARBA" id="ARBA00023242"/>
    </source>
</evidence>
<evidence type="ECO:0000256" key="5">
    <source>
        <dbReference type="ARBA" id="ARBA00022723"/>
    </source>
</evidence>
<comment type="cofactor">
    <cofactor evidence="1">
        <name>a divalent metal cation</name>
        <dbReference type="ChEBI" id="CHEBI:60240"/>
    </cofactor>
</comment>
<dbReference type="InterPro" id="IPR045249">
    <property type="entry name" value="HARBI1-like"/>
</dbReference>
<dbReference type="GO" id="GO:0004518">
    <property type="term" value="F:nuclease activity"/>
    <property type="evidence" value="ECO:0007669"/>
    <property type="project" value="UniProtKB-KW"/>
</dbReference>
<dbReference type="GO" id="GO:0016787">
    <property type="term" value="F:hydrolase activity"/>
    <property type="evidence" value="ECO:0007669"/>
    <property type="project" value="UniProtKB-KW"/>
</dbReference>
<evidence type="ECO:0000313" key="9">
    <source>
        <dbReference type="EMBL" id="CAK1593735.1"/>
    </source>
</evidence>
<dbReference type="PANTHER" id="PTHR22930:SF284">
    <property type="entry name" value="DDE TNP4 DOMAIN-CONTAINING PROTEIN"/>
    <property type="match status" value="1"/>
</dbReference>
<dbReference type="GO" id="GO:0046872">
    <property type="term" value="F:metal ion binding"/>
    <property type="evidence" value="ECO:0007669"/>
    <property type="project" value="UniProtKB-KW"/>
</dbReference>
<feature type="domain" description="DDE Tnp4" evidence="8">
    <location>
        <begin position="85"/>
        <end position="226"/>
    </location>
</feature>
<sequence>MLAALSLTTAATSYTKPSVKKKLHIKFYRSTFWENYPKCGNTVDISEEFPKSSEKWRNIAQQFEERWNFPHCLGAIDGKHIDIRHSMVLMAIVDANYEFLLVDFGTNGRISDGGVLQNTKFFEMLQDNKMELPDAEVVKNSSTSLPYVFVADDAFPLRVDMIKPFRQADLHSRERKIFNYRLSRARHIVENAFGILASRFRIYHTVINLEPKNIEKIVMATCVLHNYLMKHVGSSYAPRECFYEENAANGTIITEGYNTTRSTMVNLQRRQGNISNYAKQVREKFTDYFVNEGSVSWQDNFVAA</sequence>
<gene>
    <name evidence="9" type="ORF">PARMNEM_LOCUS13480</name>
</gene>
<dbReference type="Pfam" id="PF13359">
    <property type="entry name" value="DDE_Tnp_4"/>
    <property type="match status" value="1"/>
</dbReference>
<dbReference type="EMBL" id="CAVLGL010000089">
    <property type="protein sequence ID" value="CAK1593735.1"/>
    <property type="molecule type" value="Genomic_DNA"/>
</dbReference>
<evidence type="ECO:0000259" key="8">
    <source>
        <dbReference type="Pfam" id="PF13359"/>
    </source>
</evidence>
<keyword evidence="6" id="KW-0378">Hydrolase</keyword>
<reference evidence="9 10" key="1">
    <citation type="submission" date="2023-11" db="EMBL/GenBank/DDBJ databases">
        <authorList>
            <person name="Hedman E."/>
            <person name="Englund M."/>
            <person name="Stromberg M."/>
            <person name="Nyberg Akerstrom W."/>
            <person name="Nylinder S."/>
            <person name="Jareborg N."/>
            <person name="Kallberg Y."/>
            <person name="Kronander E."/>
        </authorList>
    </citation>
    <scope>NUCLEOTIDE SEQUENCE [LARGE SCALE GENOMIC DNA]</scope>
</reference>
<evidence type="ECO:0000256" key="3">
    <source>
        <dbReference type="ARBA" id="ARBA00006958"/>
    </source>
</evidence>
<keyword evidence="7" id="KW-0539">Nucleus</keyword>
<proteinExistence type="inferred from homology"/>
<evidence type="ECO:0000256" key="2">
    <source>
        <dbReference type="ARBA" id="ARBA00004123"/>
    </source>
</evidence>
<keyword evidence="10" id="KW-1185">Reference proteome</keyword>
<evidence type="ECO:0000256" key="4">
    <source>
        <dbReference type="ARBA" id="ARBA00022722"/>
    </source>
</evidence>
<evidence type="ECO:0000256" key="6">
    <source>
        <dbReference type="ARBA" id="ARBA00022801"/>
    </source>
</evidence>
<dbReference type="InterPro" id="IPR027806">
    <property type="entry name" value="HARBI1_dom"/>
</dbReference>
<dbReference type="AlphaFoldDB" id="A0AAV1LDZ5"/>
<keyword evidence="4" id="KW-0540">Nuclease</keyword>
<comment type="similarity">
    <text evidence="3">Belongs to the HARBI1 family.</text>
</comment>
<comment type="caution">
    <text evidence="9">The sequence shown here is derived from an EMBL/GenBank/DDBJ whole genome shotgun (WGS) entry which is preliminary data.</text>
</comment>
<name>A0AAV1LDZ5_9NEOP</name>